<dbReference type="EMBL" id="CM042885">
    <property type="protein sequence ID" value="KAI4365364.1"/>
    <property type="molecule type" value="Genomic_DNA"/>
</dbReference>
<proteinExistence type="predicted"/>
<gene>
    <name evidence="1" type="ORF">MLD38_021355</name>
</gene>
<comment type="caution">
    <text evidence="1">The sequence shown here is derived from an EMBL/GenBank/DDBJ whole genome shotgun (WGS) entry which is preliminary data.</text>
</comment>
<keyword evidence="2" id="KW-1185">Reference proteome</keyword>
<dbReference type="Proteomes" id="UP001057402">
    <property type="component" value="Chromosome 6"/>
</dbReference>
<reference evidence="2" key="1">
    <citation type="journal article" date="2023" name="Front. Plant Sci.">
        <title>Chromosomal-level genome assembly of Melastoma candidum provides insights into trichome evolution.</title>
        <authorList>
            <person name="Zhong Y."/>
            <person name="Wu W."/>
            <person name="Sun C."/>
            <person name="Zou P."/>
            <person name="Liu Y."/>
            <person name="Dai S."/>
            <person name="Zhou R."/>
        </authorList>
    </citation>
    <scope>NUCLEOTIDE SEQUENCE [LARGE SCALE GENOMIC DNA]</scope>
</reference>
<accession>A0ACB9QH23</accession>
<protein>
    <submittedName>
        <fullName evidence="1">Uncharacterized protein</fullName>
    </submittedName>
</protein>
<evidence type="ECO:0000313" key="1">
    <source>
        <dbReference type="EMBL" id="KAI4365364.1"/>
    </source>
</evidence>
<evidence type="ECO:0000313" key="2">
    <source>
        <dbReference type="Proteomes" id="UP001057402"/>
    </source>
</evidence>
<sequence length="159" mass="17489">MSLHPRRIPPPGASKKRKEREPFYNPAPTPNNRITTSPKPSPNSFFKLPDLPLAIAEANGQKSHHDPPTSDNRILAGFMAHEFLTRGTILGHRFDPGRADGVAGEPRGKPGEAERNQGKGKGKEEEHPSYGDVAGMLRKDGVHIPGVFNPSHLLTWLRQ</sequence>
<name>A0ACB9QH23_9MYRT</name>
<organism evidence="1 2">
    <name type="scientific">Melastoma candidum</name>
    <dbReference type="NCBI Taxonomy" id="119954"/>
    <lineage>
        <taxon>Eukaryota</taxon>
        <taxon>Viridiplantae</taxon>
        <taxon>Streptophyta</taxon>
        <taxon>Embryophyta</taxon>
        <taxon>Tracheophyta</taxon>
        <taxon>Spermatophyta</taxon>
        <taxon>Magnoliopsida</taxon>
        <taxon>eudicotyledons</taxon>
        <taxon>Gunneridae</taxon>
        <taxon>Pentapetalae</taxon>
        <taxon>rosids</taxon>
        <taxon>malvids</taxon>
        <taxon>Myrtales</taxon>
        <taxon>Melastomataceae</taxon>
        <taxon>Melastomatoideae</taxon>
        <taxon>Melastomateae</taxon>
        <taxon>Melastoma</taxon>
    </lineage>
</organism>